<name>L7VSJ2_9BACT</name>
<dbReference type="EMBL" id="JX649890">
    <property type="protein sequence ID" value="AGC72052.1"/>
    <property type="molecule type" value="Genomic_DNA"/>
</dbReference>
<comment type="subcellular location">
    <subcellularLocation>
        <location evidence="1">Membrane</location>
        <topology evidence="1">Single-pass membrane protein</topology>
    </subcellularLocation>
</comment>
<organism evidence="7">
    <name type="scientific">uncultured bacterium A1Q1_fos_500</name>
    <dbReference type="NCBI Taxonomy" id="1256579"/>
    <lineage>
        <taxon>Bacteria</taxon>
        <taxon>environmental samples</taxon>
    </lineage>
</organism>
<keyword evidence="2" id="KW-0488">Methylation</keyword>
<evidence type="ECO:0000256" key="5">
    <source>
        <dbReference type="ARBA" id="ARBA00023136"/>
    </source>
</evidence>
<sequence length="234" mass="25929">MPMRRAHGFTLVEVLVALVVMSILAVMSWRALDAMQQIQTHTRTRSDQVLTVQASLGQWGADLDALLETEVVPALSFDGRTLRLTRRDSLEAQQPGLGLQVVAWALHQGRWTRWVVSDIRHRTALLQAWDEAARWGQTPIEADVPRQTALMPVQSWQLFYYRSDAWTNPLSADVGEVSNPDPNAGAQGTKPQVMRLPDGVRLVLELGSEVGHGQAFHGTLIKDWARPVLGGGKS</sequence>
<dbReference type="GO" id="GO:0016020">
    <property type="term" value="C:membrane"/>
    <property type="evidence" value="ECO:0007669"/>
    <property type="project" value="UniProtKB-SubCell"/>
</dbReference>
<evidence type="ECO:0000256" key="1">
    <source>
        <dbReference type="ARBA" id="ARBA00004167"/>
    </source>
</evidence>
<accession>L7VSJ2</accession>
<reference evidence="7" key="1">
    <citation type="submission" date="2012-09" db="EMBL/GenBank/DDBJ databases">
        <title>Metagenomic Characterization of a Microbial Community in Wastewater Detects High Levels of Antibiotic Resistance.</title>
        <authorList>
            <person name="Abrams M."/>
            <person name="Caldwell A."/>
            <person name="Vandaei E."/>
            <person name="Lee W."/>
            <person name="Perrott J."/>
            <person name="Khan S.Y."/>
            <person name="Ta J."/>
            <person name="Romero D."/>
            <person name="Nguyen V."/>
            <person name="Pourmand N."/>
            <person name="Ouverney C.C."/>
        </authorList>
    </citation>
    <scope>NUCLEOTIDE SEQUENCE</scope>
</reference>
<dbReference type="Pfam" id="PF07963">
    <property type="entry name" value="N_methyl"/>
    <property type="match status" value="1"/>
</dbReference>
<evidence type="ECO:0000256" key="3">
    <source>
        <dbReference type="ARBA" id="ARBA00022692"/>
    </source>
</evidence>
<evidence type="ECO:0000256" key="2">
    <source>
        <dbReference type="ARBA" id="ARBA00022481"/>
    </source>
</evidence>
<dbReference type="GO" id="GO:0015628">
    <property type="term" value="P:protein secretion by the type II secretion system"/>
    <property type="evidence" value="ECO:0007669"/>
    <property type="project" value="TreeGrafter"/>
</dbReference>
<feature type="transmembrane region" description="Helical" evidence="6">
    <location>
        <begin position="12"/>
        <end position="32"/>
    </location>
</feature>
<dbReference type="NCBIfam" id="TIGR02532">
    <property type="entry name" value="IV_pilin_GFxxxE"/>
    <property type="match status" value="1"/>
</dbReference>
<dbReference type="InterPro" id="IPR051621">
    <property type="entry name" value="T2SS_protein_J"/>
</dbReference>
<dbReference type="AlphaFoldDB" id="L7VSJ2"/>
<keyword evidence="4 6" id="KW-1133">Transmembrane helix</keyword>
<keyword evidence="3 6" id="KW-0812">Transmembrane</keyword>
<evidence type="ECO:0000256" key="4">
    <source>
        <dbReference type="ARBA" id="ARBA00022989"/>
    </source>
</evidence>
<evidence type="ECO:0000256" key="6">
    <source>
        <dbReference type="SAM" id="Phobius"/>
    </source>
</evidence>
<dbReference type="PANTHER" id="PTHR39583:SF2">
    <property type="entry name" value="TYPE II SECRETION SYSTEM PROTEIN J"/>
    <property type="match status" value="1"/>
</dbReference>
<keyword evidence="5 6" id="KW-0472">Membrane</keyword>
<dbReference type="PANTHER" id="PTHR39583">
    <property type="entry name" value="TYPE II SECRETION SYSTEM PROTEIN J-RELATED"/>
    <property type="match status" value="1"/>
</dbReference>
<dbReference type="InterPro" id="IPR012902">
    <property type="entry name" value="N_methyl_site"/>
</dbReference>
<evidence type="ECO:0000313" key="7">
    <source>
        <dbReference type="EMBL" id="AGC72052.1"/>
    </source>
</evidence>
<protein>
    <submittedName>
        <fullName evidence="7">General secretion pathway protein J</fullName>
    </submittedName>
</protein>
<dbReference type="PROSITE" id="PS00409">
    <property type="entry name" value="PROKAR_NTER_METHYL"/>
    <property type="match status" value="1"/>
</dbReference>
<proteinExistence type="predicted"/>